<keyword evidence="2" id="KW-1185">Reference proteome</keyword>
<organism evidence="1 2">
    <name type="scientific">Bradyrhizobium canariense</name>
    <dbReference type="NCBI Taxonomy" id="255045"/>
    <lineage>
        <taxon>Bacteria</taxon>
        <taxon>Pseudomonadati</taxon>
        <taxon>Pseudomonadota</taxon>
        <taxon>Alphaproteobacteria</taxon>
        <taxon>Hyphomicrobiales</taxon>
        <taxon>Nitrobacteraceae</taxon>
        <taxon>Bradyrhizobium</taxon>
    </lineage>
</organism>
<evidence type="ECO:0000313" key="2">
    <source>
        <dbReference type="Proteomes" id="UP000193884"/>
    </source>
</evidence>
<comment type="caution">
    <text evidence="1">The sequence shown here is derived from an EMBL/GenBank/DDBJ whole genome shotgun (WGS) entry which is preliminary data.</text>
</comment>
<evidence type="ECO:0000313" key="1">
    <source>
        <dbReference type="EMBL" id="OSJ23701.1"/>
    </source>
</evidence>
<dbReference type="Proteomes" id="UP000193884">
    <property type="component" value="Unassembled WGS sequence"/>
</dbReference>
<name>A0ABX3WWG4_9BRAD</name>
<protein>
    <submittedName>
        <fullName evidence="1">Uncharacterized protein</fullName>
    </submittedName>
</protein>
<proteinExistence type="predicted"/>
<accession>A0ABX3WWG4</accession>
<reference evidence="1 2" key="1">
    <citation type="submission" date="2017-03" db="EMBL/GenBank/DDBJ databases">
        <title>Whole genome sequences of fourteen strains of Bradyrhizobium canariense and one strain of Bradyrhizobium japonicum isolated from Lupinus (Papilionoideae: Genisteae) species in Algeria.</title>
        <authorList>
            <person name="Crovadore J."/>
            <person name="Chekireb D."/>
            <person name="Brachmann A."/>
            <person name="Chablais R."/>
            <person name="Cochard B."/>
            <person name="Lefort F."/>
        </authorList>
    </citation>
    <scope>NUCLEOTIDE SEQUENCE [LARGE SCALE GENOMIC DNA]</scope>
    <source>
        <strain evidence="1 2">UBMAN05</strain>
    </source>
</reference>
<sequence>MGRRSGRSKQMAVEDLEQFKEWDLASTKVATWQMIFDKTKKDYPESHVLYQHAKTQLEKAEAHLADIQGKW</sequence>
<gene>
    <name evidence="1" type="ORF">BST63_28470</name>
</gene>
<dbReference type="EMBL" id="NAFK01000173">
    <property type="protein sequence ID" value="OSJ23701.1"/>
    <property type="molecule type" value="Genomic_DNA"/>
</dbReference>